<gene>
    <name evidence="2" type="ORF">ACG0Z3_08530</name>
</gene>
<dbReference type="Proteomes" id="UP001606301">
    <property type="component" value="Unassembled WGS sequence"/>
</dbReference>
<evidence type="ECO:0000313" key="3">
    <source>
        <dbReference type="Proteomes" id="UP001606301"/>
    </source>
</evidence>
<keyword evidence="3" id="KW-1185">Reference proteome</keyword>
<proteinExistence type="predicted"/>
<sequence>MSQTKHQYSASAGLFEDLAPLNEQAEQAAAAAAQARASALRSQPARLLRPNRQQIELRASDLESLLGEEHRARLVWGYVQRQDLRRLTQAIKARGSNAGRSAIDSH</sequence>
<comment type="caution">
    <text evidence="2">The sequence shown here is derived from an EMBL/GenBank/DDBJ whole genome shotgun (WGS) entry which is preliminary data.</text>
</comment>
<accession>A0ABW7FHB9</accession>
<evidence type="ECO:0000313" key="2">
    <source>
        <dbReference type="EMBL" id="MFG6440726.1"/>
    </source>
</evidence>
<name>A0ABW7FHB9_9BURK</name>
<feature type="region of interest" description="Disordered" evidence="1">
    <location>
        <begin position="25"/>
        <end position="45"/>
    </location>
</feature>
<evidence type="ECO:0000256" key="1">
    <source>
        <dbReference type="SAM" id="MobiDB-lite"/>
    </source>
</evidence>
<dbReference type="EMBL" id="JBIGHW010000003">
    <property type="protein sequence ID" value="MFG6440726.1"/>
    <property type="molecule type" value="Genomic_DNA"/>
</dbReference>
<protein>
    <submittedName>
        <fullName evidence="2">IS5/IS1182 family transposase</fullName>
    </submittedName>
</protein>
<organism evidence="2 3">
    <name type="scientific">Pelomonas margarita</name>
    <dbReference type="NCBI Taxonomy" id="3299031"/>
    <lineage>
        <taxon>Bacteria</taxon>
        <taxon>Pseudomonadati</taxon>
        <taxon>Pseudomonadota</taxon>
        <taxon>Betaproteobacteria</taxon>
        <taxon>Burkholderiales</taxon>
        <taxon>Sphaerotilaceae</taxon>
        <taxon>Roseateles</taxon>
    </lineage>
</organism>
<reference evidence="2 3" key="1">
    <citation type="submission" date="2024-08" db="EMBL/GenBank/DDBJ databases">
        <authorList>
            <person name="Lu H."/>
        </authorList>
    </citation>
    <scope>NUCLEOTIDE SEQUENCE [LARGE SCALE GENOMIC DNA]</scope>
    <source>
        <strain evidence="2 3">LKC17W</strain>
    </source>
</reference>
<feature type="non-terminal residue" evidence="2">
    <location>
        <position position="106"/>
    </location>
</feature>